<dbReference type="Proteomes" id="UP000261520">
    <property type="component" value="Unplaced"/>
</dbReference>
<evidence type="ECO:0000313" key="2">
    <source>
        <dbReference type="Ensembl" id="ENSPMGP00000014917.1"/>
    </source>
</evidence>
<feature type="signal peptide" evidence="1">
    <location>
        <begin position="1"/>
        <end position="17"/>
    </location>
</feature>
<dbReference type="Ensembl" id="ENSPMGT00000015901.1">
    <property type="protein sequence ID" value="ENSPMGP00000014917.1"/>
    <property type="gene ID" value="ENSPMGG00000012222.1"/>
</dbReference>
<dbReference type="STRING" id="409849.ENSPMGP00000014917"/>
<dbReference type="Gene3D" id="3.80.10.10">
    <property type="entry name" value="Ribonuclease Inhibitor"/>
    <property type="match status" value="2"/>
</dbReference>
<dbReference type="InterPro" id="IPR032675">
    <property type="entry name" value="LRR_dom_sf"/>
</dbReference>
<reference evidence="2" key="2">
    <citation type="submission" date="2025-09" db="UniProtKB">
        <authorList>
            <consortium name="Ensembl"/>
        </authorList>
    </citation>
    <scope>IDENTIFICATION</scope>
</reference>
<sequence>MKMAALFLTHLCLFSLADNMNTIWVKDYSDKYLDQYLFRHIMGPFNVLCAELVEDLIKLLCMRKKLSRAALDLLLVPQLRTLSLANYPGLVTTPVCAQIAARCQLLSYLDFSGAQQLSSKVLSQTFFSLPKLRSLSLAGTTTDKTVLRAIVQNLSLLCHLDISQCHLISPADLLLLGGGALCLSSQTNISTVPPLPLVSLLALDIGFEEQNGDAVAVAAYLLLTLSGLEKLAIEGIAQACKLILHGDFDQTDMFSATYEVPSLKEVWKQWTQRLARVEYDNNNKAKEMEENCSGSENESCFMQGKNDLTLRLRDVQILSCESLGSLGFLCPAISSISINADYPNTIHTDEVTHLTKALEGFSGQLKRLSLQYSDFLQNLVDTVCVVGSSLLSLTLEGLKTTPSSYSSLLTVLQACPRIRELSISLEPCHPSFSLEYPINHQIDWSRVHLPDLRRLTLRFSYEHSQMKPHITQNLFLETIIACLLARSSLLQKVSLISLPCPLNCIFQEVLHRADVNQSDSFPLRCLQHLDLQRTDIKMETVNNLILQCKRLKFVNISFCWNICLSEWTDRVRSGSVEVAWM</sequence>
<dbReference type="AlphaFoldDB" id="A0A3B4ACX1"/>
<name>A0A3B4ACX1_9GOBI</name>
<dbReference type="PANTHER" id="PTHR38926:SF72">
    <property type="entry name" value="IM:7136021-RELATED"/>
    <property type="match status" value="1"/>
</dbReference>
<keyword evidence="1" id="KW-0732">Signal</keyword>
<accession>A0A3B4ACX1</accession>
<keyword evidence="3" id="KW-1185">Reference proteome</keyword>
<organism evidence="2 3">
    <name type="scientific">Periophthalmus magnuspinnatus</name>
    <dbReference type="NCBI Taxonomy" id="409849"/>
    <lineage>
        <taxon>Eukaryota</taxon>
        <taxon>Metazoa</taxon>
        <taxon>Chordata</taxon>
        <taxon>Craniata</taxon>
        <taxon>Vertebrata</taxon>
        <taxon>Euteleostomi</taxon>
        <taxon>Actinopterygii</taxon>
        <taxon>Neopterygii</taxon>
        <taxon>Teleostei</taxon>
        <taxon>Neoteleostei</taxon>
        <taxon>Acanthomorphata</taxon>
        <taxon>Gobiaria</taxon>
        <taxon>Gobiiformes</taxon>
        <taxon>Gobioidei</taxon>
        <taxon>Gobiidae</taxon>
        <taxon>Oxudercinae</taxon>
        <taxon>Periophthalmus</taxon>
    </lineage>
</organism>
<dbReference type="SUPFAM" id="SSF52047">
    <property type="entry name" value="RNI-like"/>
    <property type="match status" value="1"/>
</dbReference>
<protein>
    <submittedName>
        <fullName evidence="2">Uncharacterized protein</fullName>
    </submittedName>
</protein>
<feature type="chain" id="PRO_5017325369" evidence="1">
    <location>
        <begin position="18"/>
        <end position="581"/>
    </location>
</feature>
<evidence type="ECO:0000313" key="3">
    <source>
        <dbReference type="Proteomes" id="UP000261520"/>
    </source>
</evidence>
<reference evidence="2" key="1">
    <citation type="submission" date="2025-08" db="UniProtKB">
        <authorList>
            <consortium name="Ensembl"/>
        </authorList>
    </citation>
    <scope>IDENTIFICATION</scope>
</reference>
<evidence type="ECO:0000256" key="1">
    <source>
        <dbReference type="SAM" id="SignalP"/>
    </source>
</evidence>
<dbReference type="PANTHER" id="PTHR38926">
    <property type="entry name" value="F-BOX DOMAIN CONTAINING PROTEIN, EXPRESSED"/>
    <property type="match status" value="1"/>
</dbReference>
<proteinExistence type="predicted"/>